<proteinExistence type="predicted"/>
<dbReference type="GO" id="GO:0110154">
    <property type="term" value="P:RNA decapping"/>
    <property type="evidence" value="ECO:0007669"/>
    <property type="project" value="TreeGrafter"/>
</dbReference>
<evidence type="ECO:0000313" key="3">
    <source>
        <dbReference type="Proteomes" id="UP000243605"/>
    </source>
</evidence>
<dbReference type="GO" id="GO:0008803">
    <property type="term" value="F:bis(5'-nucleosyl)-tetraphosphatase (symmetrical) activity"/>
    <property type="evidence" value="ECO:0007669"/>
    <property type="project" value="TreeGrafter"/>
</dbReference>
<dbReference type="Proteomes" id="UP000243605">
    <property type="component" value="Unassembled WGS sequence"/>
</dbReference>
<dbReference type="InterPro" id="IPR029052">
    <property type="entry name" value="Metallo-depent_PP-like"/>
</dbReference>
<evidence type="ECO:0000259" key="1">
    <source>
        <dbReference type="Pfam" id="PF00149"/>
    </source>
</evidence>
<feature type="domain" description="Calcineurin-like phosphoesterase" evidence="1">
    <location>
        <begin position="3"/>
        <end position="195"/>
    </location>
</feature>
<dbReference type="GO" id="GO:0016791">
    <property type="term" value="F:phosphatase activity"/>
    <property type="evidence" value="ECO:0007669"/>
    <property type="project" value="TreeGrafter"/>
</dbReference>
<reference evidence="2 3" key="1">
    <citation type="submission" date="2016-10" db="EMBL/GenBank/DDBJ databases">
        <authorList>
            <person name="Varghese N."/>
            <person name="Submissions S."/>
        </authorList>
    </citation>
    <scope>NUCLEOTIDE SEQUENCE [LARGE SCALE GENOMIC DNA]</scope>
    <source>
        <strain evidence="2 3">IBRC-M10081</strain>
    </source>
</reference>
<name>A0A662Z4S4_9STAP</name>
<sequence>MKRTLVISDIHGELELFNALLEKVKYDATEDQLILLGDYIDRGPDSKGVLNRVMELKSKGAIVLRGNHDEMMVHAMDDEPKARDRWARNNGTVTLKNYDSSIDKIEMPDSELFRTHVDFIRSLDYFHETDDYIFVHGGVEPDVPVSESDPYRLIWIREEFYLGYKGEKTVVYGHTPTSILLGKGNHNVYFGENNVIGIDGAAAYGGRLNCLELPSKDVYYTSKRIN</sequence>
<organism evidence="2 3">
    <name type="scientific">Aliicoccus persicus</name>
    <dbReference type="NCBI Taxonomy" id="930138"/>
    <lineage>
        <taxon>Bacteria</taxon>
        <taxon>Bacillati</taxon>
        <taxon>Bacillota</taxon>
        <taxon>Bacilli</taxon>
        <taxon>Bacillales</taxon>
        <taxon>Staphylococcaceae</taxon>
        <taxon>Aliicoccus</taxon>
    </lineage>
</organism>
<evidence type="ECO:0000313" key="2">
    <source>
        <dbReference type="EMBL" id="SEW14137.1"/>
    </source>
</evidence>
<dbReference type="OrthoDB" id="384253at2"/>
<dbReference type="PANTHER" id="PTHR42850">
    <property type="entry name" value="METALLOPHOSPHOESTERASE"/>
    <property type="match status" value="1"/>
</dbReference>
<accession>A0A662Z4S4</accession>
<dbReference type="EMBL" id="FOIT01000006">
    <property type="protein sequence ID" value="SEW14137.1"/>
    <property type="molecule type" value="Genomic_DNA"/>
</dbReference>
<dbReference type="GO" id="GO:0005737">
    <property type="term" value="C:cytoplasm"/>
    <property type="evidence" value="ECO:0007669"/>
    <property type="project" value="TreeGrafter"/>
</dbReference>
<dbReference type="SUPFAM" id="SSF56300">
    <property type="entry name" value="Metallo-dependent phosphatases"/>
    <property type="match status" value="1"/>
</dbReference>
<gene>
    <name evidence="2" type="ORF">SAMN05192557_1784</name>
</gene>
<dbReference type="InterPro" id="IPR050126">
    <property type="entry name" value="Ap4A_hydrolase"/>
</dbReference>
<dbReference type="RefSeq" id="WP_091476000.1">
    <property type="nucleotide sequence ID" value="NZ_FOIT01000006.1"/>
</dbReference>
<dbReference type="CDD" id="cd00144">
    <property type="entry name" value="MPP_PPP_family"/>
    <property type="match status" value="1"/>
</dbReference>
<dbReference type="Pfam" id="PF00149">
    <property type="entry name" value="Metallophos"/>
    <property type="match status" value="1"/>
</dbReference>
<dbReference type="PANTHER" id="PTHR42850:SF4">
    <property type="entry name" value="ZINC-DEPENDENT ENDOPOLYPHOSPHATASE"/>
    <property type="match status" value="1"/>
</dbReference>
<dbReference type="InterPro" id="IPR004843">
    <property type="entry name" value="Calcineurin-like_PHP"/>
</dbReference>
<dbReference type="AlphaFoldDB" id="A0A662Z4S4"/>
<dbReference type="Gene3D" id="3.60.21.10">
    <property type="match status" value="1"/>
</dbReference>
<keyword evidence="3" id="KW-1185">Reference proteome</keyword>
<protein>
    <submittedName>
        <fullName evidence="2">Serine/threonine protein phosphatase 1</fullName>
    </submittedName>
</protein>